<dbReference type="SUPFAM" id="SSF52540">
    <property type="entry name" value="P-loop containing nucleoside triphosphate hydrolases"/>
    <property type="match status" value="1"/>
</dbReference>
<comment type="catalytic activity">
    <reaction evidence="8">
        <text>ATP + H2O = ADP + phosphate + H(+)</text>
        <dbReference type="Rhea" id="RHEA:13065"/>
        <dbReference type="ChEBI" id="CHEBI:15377"/>
        <dbReference type="ChEBI" id="CHEBI:15378"/>
        <dbReference type="ChEBI" id="CHEBI:30616"/>
        <dbReference type="ChEBI" id="CHEBI:43474"/>
        <dbReference type="ChEBI" id="CHEBI:456216"/>
        <dbReference type="EC" id="5.6.2.4"/>
    </reaction>
</comment>
<feature type="domain" description="UvrD-like helicase ATP-binding" evidence="10">
    <location>
        <begin position="14"/>
        <end position="280"/>
    </location>
</feature>
<evidence type="ECO:0000256" key="2">
    <source>
        <dbReference type="ARBA" id="ARBA00022801"/>
    </source>
</evidence>
<dbReference type="Proteomes" id="UP000027600">
    <property type="component" value="Chromosome I"/>
</dbReference>
<evidence type="ECO:0000256" key="7">
    <source>
        <dbReference type="ARBA" id="ARBA00034808"/>
    </source>
</evidence>
<accession>A0ABM9QIF6</accession>
<dbReference type="InterPro" id="IPR027417">
    <property type="entry name" value="P-loop_NTPase"/>
</dbReference>
<evidence type="ECO:0000256" key="1">
    <source>
        <dbReference type="ARBA" id="ARBA00022741"/>
    </source>
</evidence>
<reference evidence="11 12" key="1">
    <citation type="journal article" date="2014" name="Int. J. Syst. Evol. Microbiol.">
        <title>Complete genome of a new Firmicutes species belonging to the dominant human colonic microbiota ('Ruminococcus bicirculans') reveals two chromosomes and a selective capacity to utilize plant glucans.</title>
        <authorList>
            <consortium name="NISC Comparative Sequencing Program"/>
            <person name="Wegmann U."/>
            <person name="Louis P."/>
            <person name="Goesmann A."/>
            <person name="Henrissat B."/>
            <person name="Duncan S.H."/>
            <person name="Flint H.J."/>
        </authorList>
    </citation>
    <scope>NUCLEOTIDE SEQUENCE [LARGE SCALE GENOMIC DNA]</scope>
    <source>
        <strain evidence="11 12">80/3</strain>
    </source>
</reference>
<proteinExistence type="predicted"/>
<comment type="catalytic activity">
    <reaction evidence="6">
        <text>Couples ATP hydrolysis with the unwinding of duplex DNA by translocating in the 3'-5' direction.</text>
        <dbReference type="EC" id="5.6.2.4"/>
    </reaction>
</comment>
<dbReference type="InterPro" id="IPR000212">
    <property type="entry name" value="DNA_helicase_UvrD/REP"/>
</dbReference>
<evidence type="ECO:0000256" key="4">
    <source>
        <dbReference type="ARBA" id="ARBA00022840"/>
    </source>
</evidence>
<keyword evidence="12" id="KW-1185">Reference proteome</keyword>
<name>A0ABM9QIF6_9FIRM</name>
<dbReference type="PANTHER" id="PTHR11070:SF2">
    <property type="entry name" value="ATP-DEPENDENT DNA HELICASE SRS2"/>
    <property type="match status" value="1"/>
</dbReference>
<evidence type="ECO:0000313" key="12">
    <source>
        <dbReference type="Proteomes" id="UP000027600"/>
    </source>
</evidence>
<dbReference type="CDD" id="cd17932">
    <property type="entry name" value="DEXQc_UvrD"/>
    <property type="match status" value="1"/>
</dbReference>
<protein>
    <recommendedName>
        <fullName evidence="7">DNA 3'-5' helicase</fullName>
        <ecNumber evidence="7">5.6.2.4</ecNumber>
    </recommendedName>
</protein>
<dbReference type="InterPro" id="IPR014017">
    <property type="entry name" value="DNA_helicase_UvrD-like_C"/>
</dbReference>
<dbReference type="EMBL" id="HF545616">
    <property type="protein sequence ID" value="CCO05697.1"/>
    <property type="molecule type" value="Genomic_DNA"/>
</dbReference>
<dbReference type="Gene3D" id="1.10.486.10">
    <property type="entry name" value="PCRA, domain 4"/>
    <property type="match status" value="1"/>
</dbReference>
<dbReference type="RefSeq" id="WP_038672696.1">
    <property type="nucleotide sequence ID" value="NZ_CAKVXH010000009.1"/>
</dbReference>
<evidence type="ECO:0000259" key="10">
    <source>
        <dbReference type="PROSITE" id="PS51198"/>
    </source>
</evidence>
<evidence type="ECO:0000256" key="6">
    <source>
        <dbReference type="ARBA" id="ARBA00034617"/>
    </source>
</evidence>
<feature type="binding site" evidence="9">
    <location>
        <begin position="35"/>
        <end position="42"/>
    </location>
    <ligand>
        <name>ATP</name>
        <dbReference type="ChEBI" id="CHEBI:30616"/>
    </ligand>
</feature>
<dbReference type="PROSITE" id="PS51198">
    <property type="entry name" value="UVRD_HELICASE_ATP_BIND"/>
    <property type="match status" value="1"/>
</dbReference>
<keyword evidence="1 9" id="KW-0547">Nucleotide-binding</keyword>
<dbReference type="Gene3D" id="3.40.50.300">
    <property type="entry name" value="P-loop containing nucleotide triphosphate hydrolases"/>
    <property type="match status" value="2"/>
</dbReference>
<dbReference type="InterPro" id="IPR014016">
    <property type="entry name" value="UvrD-like_ATP-bd"/>
</dbReference>
<dbReference type="Pfam" id="PF00580">
    <property type="entry name" value="UvrD-helicase"/>
    <property type="match status" value="1"/>
</dbReference>
<sequence length="607" mass="70439">MAIIADEKWLPSDSIILEKNADVAIRQKRNVLVVAGPGAGKTELLAQKANYLFETDNCKEPYRILAISFKKDAAKNLKERVEQRCGKETACRFDSMTYDAFAKNLLDHFRLALPQELRPKQDYIVEDKDILKAAFEQYNNHNTRYYDAIISSVSLPFAKDEVGERIWKLLLHGFDDHTSMLTFKMISMLAEYIIRTNIMIRNGLQETYKYVFLDEFQDTTTLQYELVKRCFLSSKAIITAVGDNKQRIMVWAGARKTVFVDFQNDFNAIKYKLIMNHRSAPRLVDLQRKMYSVLNESDGQVQHSAKWREDDGIINLIISENSESEALTITNSIIKKIETGISPTQICILCKQKPQDFTQIIIDYLGQKGIYARIENDYQDLIKEPIIEIILSILSLTCNRKHPDDWQVLVSSIIELWNISGTQSDDEYFNVQNQIDDELLRIKQQFSLVTTKSEFYEVLKKIVSFLKFDCIKAVFPEYSQGKYLNDVLNRFAKLFWDELEKTSIDLNMSIEQFKGLHSIPIMTIHKSKGLEYDTVFFVGLEDAAFWNFKNQPEEDRCAFFVALSRAKSEVSFSFCKNRNHKTQKHNDINEFFDLLQEPRIANIITPP</sequence>
<evidence type="ECO:0000256" key="5">
    <source>
        <dbReference type="ARBA" id="ARBA00023235"/>
    </source>
</evidence>
<keyword evidence="4 9" id="KW-0067">ATP-binding</keyword>
<evidence type="ECO:0000256" key="3">
    <source>
        <dbReference type="ARBA" id="ARBA00022806"/>
    </source>
</evidence>
<keyword evidence="5" id="KW-0413">Isomerase</keyword>
<dbReference type="Pfam" id="PF13361">
    <property type="entry name" value="UvrD_C"/>
    <property type="match status" value="1"/>
</dbReference>
<dbReference type="EC" id="5.6.2.4" evidence="7"/>
<evidence type="ECO:0000313" key="11">
    <source>
        <dbReference type="EMBL" id="CCO05697.1"/>
    </source>
</evidence>
<evidence type="ECO:0000256" key="9">
    <source>
        <dbReference type="PROSITE-ProRule" id="PRU00560"/>
    </source>
</evidence>
<gene>
    <name evidence="11" type="ORF">RBI_I01999</name>
</gene>
<keyword evidence="2 9" id="KW-0378">Hydrolase</keyword>
<evidence type="ECO:0000256" key="8">
    <source>
        <dbReference type="ARBA" id="ARBA00048988"/>
    </source>
</evidence>
<organism evidence="11 12">
    <name type="scientific">Ruminococcus bicirculans</name>
    <name type="common">ex Wegman et al. 2014</name>
    <dbReference type="NCBI Taxonomy" id="1160721"/>
    <lineage>
        <taxon>Bacteria</taxon>
        <taxon>Bacillati</taxon>
        <taxon>Bacillota</taxon>
        <taxon>Clostridia</taxon>
        <taxon>Eubacteriales</taxon>
        <taxon>Oscillospiraceae</taxon>
        <taxon>Ruminococcus</taxon>
    </lineage>
</organism>
<dbReference type="PANTHER" id="PTHR11070">
    <property type="entry name" value="UVRD / RECB / PCRA DNA HELICASE FAMILY MEMBER"/>
    <property type="match status" value="1"/>
</dbReference>
<keyword evidence="3 9" id="KW-0347">Helicase</keyword>